<reference evidence="1 2" key="1">
    <citation type="submission" date="2020-08" db="EMBL/GenBank/DDBJ databases">
        <title>Genomic Encyclopedia of Type Strains, Phase IV (KMG-IV): sequencing the most valuable type-strain genomes for metagenomic binning, comparative biology and taxonomic classification.</title>
        <authorList>
            <person name="Goeker M."/>
        </authorList>
    </citation>
    <scope>NUCLEOTIDE SEQUENCE [LARGE SCALE GENOMIC DNA]</scope>
    <source>
        <strain evidence="1 2">DSM 29854</strain>
    </source>
</reference>
<dbReference type="RefSeq" id="WP_182513597.1">
    <property type="nucleotide sequence ID" value="NZ_JACJIQ010000012.1"/>
</dbReference>
<gene>
    <name evidence="1" type="ORF">FHS90_003063</name>
</gene>
<accession>A0A839GTZ2</accession>
<organism evidence="1 2">
    <name type="scientific">Rufibacter quisquiliarum</name>
    <dbReference type="NCBI Taxonomy" id="1549639"/>
    <lineage>
        <taxon>Bacteria</taxon>
        <taxon>Pseudomonadati</taxon>
        <taxon>Bacteroidota</taxon>
        <taxon>Cytophagia</taxon>
        <taxon>Cytophagales</taxon>
        <taxon>Hymenobacteraceae</taxon>
        <taxon>Rufibacter</taxon>
    </lineage>
</organism>
<sequence>MYQFQLSNAHLGTRILVNDPVGWDSLKTELVRDATYKGISITASSDLEFVKDGRNYLLAAEQNEGIEANVACTLKEYNPNTFGYEEKLTGRIGFDKFKDDGIRVSADITQDTTAQLLLNQDDVEVNLLSDRAINGNPLPSSVNYLQEVELHSKVILQKYRGRSKGQANASYPTFVTEGWARSPYILFGFNEVELNELNLTNTMSGFLTYDGPVEIPEVYKSDAMGRFDISLNIDATITIGLVDGDFDKATIWYYFRVNNGPEQQFAYFSTSTAGGTLKERLTGVFSASLNLNKGDKVYVYGRVLVEDVSGSYRLNYVIQMADASFLYIDFQGSTSPTPCKGMLVHEAFSRVCESLLGRSPAFYSEFFGRTDSQAIAYAQDGKGSLLFYTGGFQISNFPLQYESGTGGVSARPLTANFKDLFEGLDALYCLGCGIEKINGVEMVRVEPLSYFFRKEVVAELGEVTKLTRSVAMEYHYSAAEFGFQKWKTGQENSLDEFNAKQTSLTPLTQTKNKYSKLSKLIGGGFLIEEARRKQYEPEEDQQSDSADDDSKFIVCLLRDNDNVFVTERNQVIELGNVYSPETVYNARLSPKRRLTETDHGRVLKGALLKQMQKQVAFSPKSEGNFRAGTKYPGEAEFLYEDSSIAVADLPEAMWVPEYFEFEAPLSEGQVSAIMSNPYGMVGFVNTLKPGSPKGYGFILSMEQEKDTSLAKFKLLGAYGE</sequence>
<comment type="caution">
    <text evidence="1">The sequence shown here is derived from an EMBL/GenBank/DDBJ whole genome shotgun (WGS) entry which is preliminary data.</text>
</comment>
<evidence type="ECO:0000313" key="1">
    <source>
        <dbReference type="EMBL" id="MBA9078337.1"/>
    </source>
</evidence>
<evidence type="ECO:0000313" key="2">
    <source>
        <dbReference type="Proteomes" id="UP000563094"/>
    </source>
</evidence>
<dbReference type="EMBL" id="JACJIQ010000012">
    <property type="protein sequence ID" value="MBA9078337.1"/>
    <property type="molecule type" value="Genomic_DNA"/>
</dbReference>
<keyword evidence="2" id="KW-1185">Reference proteome</keyword>
<protein>
    <submittedName>
        <fullName evidence="1">Uncharacterized protein</fullName>
    </submittedName>
</protein>
<name>A0A839GTZ2_9BACT</name>
<dbReference type="AlphaFoldDB" id="A0A839GTZ2"/>
<dbReference type="Proteomes" id="UP000563094">
    <property type="component" value="Unassembled WGS sequence"/>
</dbReference>
<proteinExistence type="predicted"/>